<evidence type="ECO:0000313" key="3">
    <source>
        <dbReference type="Proteomes" id="UP000267077"/>
    </source>
</evidence>
<sequence length="353" mass="39250">MVSAMSQVPSVNKGLKSLSPSDTREAAFIDYLTFTVTADAVKALAPDARALHSGYDAQHEASQLVFAQILLAVLGLSDLLVLNGNRGGFRSFYDHHFKLHTADGDVCGVIAFGGERQRFTTMIQLTGAGCAHVQAWGRVRDVLEQMSARVTRVDVAHDDYEGAHNIDDAIRWHSEGLFTTTGRPPALQVVGWDDGSGKTVYIGKNTGNQQLCVYEKGRQQGARDDDASVNWVRWEARFGSEYRDIPLDVLTNPVAYLVGHYPVMKYWIDALCSRMRTARERVASNLSHSLRWARRQYGSVINLLVENLPEPEQLVRFLSRHVAKKTPPPWLKTNPFGAFVIAEAVEGRLEILT</sequence>
<dbReference type="OrthoDB" id="9809126at2"/>
<comment type="caution">
    <text evidence="2">The sequence shown here is derived from an EMBL/GenBank/DDBJ whole genome shotgun (WGS) entry which is preliminary data.</text>
</comment>
<evidence type="ECO:0000313" key="2">
    <source>
        <dbReference type="EMBL" id="RUL66810.1"/>
    </source>
</evidence>
<dbReference type="Pfam" id="PF02486">
    <property type="entry name" value="Rep_trans"/>
    <property type="match status" value="1"/>
</dbReference>
<gene>
    <name evidence="2" type="ORF">EKH79_03090</name>
</gene>
<dbReference type="RefSeq" id="WP_126672309.1">
    <property type="nucleotide sequence ID" value="NZ_RYZR01000002.1"/>
</dbReference>
<dbReference type="Proteomes" id="UP000267077">
    <property type="component" value="Unassembled WGS sequence"/>
</dbReference>
<accession>A0A432LXE7</accession>
<dbReference type="InterPro" id="IPR003491">
    <property type="entry name" value="REP-like_C"/>
</dbReference>
<dbReference type="EMBL" id="RYZR01000002">
    <property type="protein sequence ID" value="RUL66810.1"/>
    <property type="molecule type" value="Genomic_DNA"/>
</dbReference>
<organism evidence="2 3">
    <name type="scientific">Dyella dinghuensis</name>
    <dbReference type="NCBI Taxonomy" id="1920169"/>
    <lineage>
        <taxon>Bacteria</taxon>
        <taxon>Pseudomonadati</taxon>
        <taxon>Pseudomonadota</taxon>
        <taxon>Gammaproteobacteria</taxon>
        <taxon>Lysobacterales</taxon>
        <taxon>Rhodanobacteraceae</taxon>
        <taxon>Dyella</taxon>
    </lineage>
</organism>
<protein>
    <recommendedName>
        <fullName evidence="1">Replication initiation protein-like C-terminal domain-containing protein</fullName>
    </recommendedName>
</protein>
<proteinExistence type="predicted"/>
<dbReference type="AlphaFoldDB" id="A0A432LXE7"/>
<feature type="domain" description="Replication initiation protein-like C-terminal" evidence="1">
    <location>
        <begin position="149"/>
        <end position="306"/>
    </location>
</feature>
<evidence type="ECO:0000259" key="1">
    <source>
        <dbReference type="Pfam" id="PF02486"/>
    </source>
</evidence>
<name>A0A432LXE7_9GAMM</name>
<reference evidence="2 3" key="1">
    <citation type="submission" date="2018-12" db="EMBL/GenBank/DDBJ databases">
        <title>Dyella dinghuensis sp. nov. DHOA06 and Dyella choica sp. nov. 4M-K27, isolated from forest soil.</title>
        <authorList>
            <person name="Qiu L.-H."/>
            <person name="Gao Z.-H."/>
        </authorList>
    </citation>
    <scope>NUCLEOTIDE SEQUENCE [LARGE SCALE GENOMIC DNA]</scope>
    <source>
        <strain evidence="2 3">DHOA06</strain>
    </source>
</reference>
<keyword evidence="3" id="KW-1185">Reference proteome</keyword>